<evidence type="ECO:0000259" key="2">
    <source>
        <dbReference type="Pfam" id="PF07762"/>
    </source>
</evidence>
<name>J3N082_ORYBR</name>
<dbReference type="OMA" id="FTYTHTR"/>
<feature type="domain" description="DUF1618" evidence="2">
    <location>
        <begin position="285"/>
        <end position="436"/>
    </location>
</feature>
<dbReference type="Gramene" id="OB09G26610.1">
    <property type="protein sequence ID" value="OB09G26610.1"/>
    <property type="gene ID" value="OB09G26610"/>
</dbReference>
<evidence type="ECO:0000313" key="4">
    <source>
        <dbReference type="Proteomes" id="UP000006038"/>
    </source>
</evidence>
<dbReference type="Proteomes" id="UP000006038">
    <property type="component" value="Chromosome 9"/>
</dbReference>
<protein>
    <recommendedName>
        <fullName evidence="2">DUF1618 domain-containing protein</fullName>
    </recommendedName>
</protein>
<feature type="region of interest" description="Disordered" evidence="1">
    <location>
        <begin position="34"/>
        <end position="54"/>
    </location>
</feature>
<dbReference type="Pfam" id="PF07762">
    <property type="entry name" value="DUF1618"/>
    <property type="match status" value="1"/>
</dbReference>
<dbReference type="AlphaFoldDB" id="J3N082"/>
<dbReference type="InterPro" id="IPR011676">
    <property type="entry name" value="DUF1618"/>
</dbReference>
<proteinExistence type="predicted"/>
<dbReference type="HOGENOM" id="CLU_008956_6_3_1"/>
<dbReference type="PANTHER" id="PTHR33074:SF139">
    <property type="entry name" value="OS09G0567000 PROTEIN"/>
    <property type="match status" value="1"/>
</dbReference>
<sequence length="549" mass="60356">MLRVDSKSLSYMTTIFLSSALSFLNSSDHLPDGGAAMAGGESDDSSGSYTGWPTIMEESLNPPAHATAATATPTPWVLLDLQAFMANHPNATTAKSQTRSGQPIEVSFWTAPPPSVSYMCVHCPGLDPTKFAAEPTIMATEADLVLLRLALGPWDTRYDGSCYDYFVYHSAATKLRLLPHPAIDRFIDNEVGLLRCGSATPSRRLDPRRLGLHPHPVPDDGTFVVAALCNTHTSGFFEYALHVYHSGADAWSCHPLSLHGLVDPSFTHVNTKAITVGGKAGTMGWVDLYRGIIFCDILSLHTDTSSPALRYFPLPPPLKPTMPFSGSARPLRDIAVVQGRIRYTQMQVFTRRTCSNGTFSRGWTATIWSAPATNPWKQGWRQDYKLNSSDLSVDGNTLNFELLPKILDDQATPQQTLERLYVGHPTLSLHSDDTVCFMAKVDQWNEITWVLAVDVKNMRLKDVALYGSKRIICFGYGYMSSKISDYLPMAPGLKGSLKRQGVVLTVPSQKKQTHMVHLSPPSWKGGDQQNFGTSMGGTEDIMDLDIFFG</sequence>
<dbReference type="EnsemblPlants" id="OB09G26610.1">
    <property type="protein sequence ID" value="OB09G26610.1"/>
    <property type="gene ID" value="OB09G26610"/>
</dbReference>
<reference evidence="3" key="2">
    <citation type="submission" date="2013-04" db="UniProtKB">
        <authorList>
            <consortium name="EnsemblPlants"/>
        </authorList>
    </citation>
    <scope>IDENTIFICATION</scope>
</reference>
<organism evidence="3">
    <name type="scientific">Oryza brachyantha</name>
    <name type="common">malo sina</name>
    <dbReference type="NCBI Taxonomy" id="4533"/>
    <lineage>
        <taxon>Eukaryota</taxon>
        <taxon>Viridiplantae</taxon>
        <taxon>Streptophyta</taxon>
        <taxon>Embryophyta</taxon>
        <taxon>Tracheophyta</taxon>
        <taxon>Spermatophyta</taxon>
        <taxon>Magnoliopsida</taxon>
        <taxon>Liliopsida</taxon>
        <taxon>Poales</taxon>
        <taxon>Poaceae</taxon>
        <taxon>BOP clade</taxon>
        <taxon>Oryzoideae</taxon>
        <taxon>Oryzeae</taxon>
        <taxon>Oryzinae</taxon>
        <taxon>Oryza</taxon>
    </lineage>
</organism>
<accession>J3N082</accession>
<evidence type="ECO:0000313" key="3">
    <source>
        <dbReference type="EnsemblPlants" id="OB09G26610.1"/>
    </source>
</evidence>
<reference evidence="3" key="1">
    <citation type="journal article" date="2013" name="Nat. Commun.">
        <title>Whole-genome sequencing of Oryza brachyantha reveals mechanisms underlying Oryza genome evolution.</title>
        <authorList>
            <person name="Chen J."/>
            <person name="Huang Q."/>
            <person name="Gao D."/>
            <person name="Wang J."/>
            <person name="Lang Y."/>
            <person name="Liu T."/>
            <person name="Li B."/>
            <person name="Bai Z."/>
            <person name="Luis Goicoechea J."/>
            <person name="Liang C."/>
            <person name="Chen C."/>
            <person name="Zhang W."/>
            <person name="Sun S."/>
            <person name="Liao Y."/>
            <person name="Zhang X."/>
            <person name="Yang L."/>
            <person name="Song C."/>
            <person name="Wang M."/>
            <person name="Shi J."/>
            <person name="Liu G."/>
            <person name="Liu J."/>
            <person name="Zhou H."/>
            <person name="Zhou W."/>
            <person name="Yu Q."/>
            <person name="An N."/>
            <person name="Chen Y."/>
            <person name="Cai Q."/>
            <person name="Wang B."/>
            <person name="Liu B."/>
            <person name="Min J."/>
            <person name="Huang Y."/>
            <person name="Wu H."/>
            <person name="Li Z."/>
            <person name="Zhang Y."/>
            <person name="Yin Y."/>
            <person name="Song W."/>
            <person name="Jiang J."/>
            <person name="Jackson S.A."/>
            <person name="Wing R.A."/>
            <person name="Wang J."/>
            <person name="Chen M."/>
        </authorList>
    </citation>
    <scope>NUCLEOTIDE SEQUENCE [LARGE SCALE GENOMIC DNA]</scope>
    <source>
        <strain evidence="3">cv. IRGC 101232</strain>
    </source>
</reference>
<evidence type="ECO:0000256" key="1">
    <source>
        <dbReference type="SAM" id="MobiDB-lite"/>
    </source>
</evidence>
<keyword evidence="4" id="KW-1185">Reference proteome</keyword>
<dbReference type="PANTHER" id="PTHR33074">
    <property type="entry name" value="EXPRESSED PROTEIN-RELATED"/>
    <property type="match status" value="1"/>
</dbReference>
<dbReference type="eggNOG" id="ENOG502R319">
    <property type="taxonomic scope" value="Eukaryota"/>
</dbReference>